<gene>
    <name evidence="3" type="ORF">A2W14_02345</name>
</gene>
<reference evidence="3 4" key="1">
    <citation type="journal article" date="2016" name="Nat. Commun.">
        <title>Thousands of microbial genomes shed light on interconnected biogeochemical processes in an aquifer system.</title>
        <authorList>
            <person name="Anantharaman K."/>
            <person name="Brown C.T."/>
            <person name="Hug L.A."/>
            <person name="Sharon I."/>
            <person name="Castelle C.J."/>
            <person name="Probst A.J."/>
            <person name="Thomas B.C."/>
            <person name="Singh A."/>
            <person name="Wilkins M.J."/>
            <person name="Karaoz U."/>
            <person name="Brodie E.L."/>
            <person name="Williams K.H."/>
            <person name="Hubbard S.S."/>
            <person name="Banfield J.F."/>
        </authorList>
    </citation>
    <scope>NUCLEOTIDE SEQUENCE [LARGE SCALE GENOMIC DNA]</scope>
</reference>
<dbReference type="GO" id="GO:0003677">
    <property type="term" value="F:DNA binding"/>
    <property type="evidence" value="ECO:0007669"/>
    <property type="project" value="UniProtKB-UniRule"/>
</dbReference>
<dbReference type="Pfam" id="PF04014">
    <property type="entry name" value="MazE_antitoxin"/>
    <property type="match status" value="1"/>
</dbReference>
<dbReference type="SMART" id="SM00966">
    <property type="entry name" value="SpoVT_AbrB"/>
    <property type="match status" value="1"/>
</dbReference>
<organism evidence="3 4">
    <name type="scientific">Candidatus Gottesmanbacteria bacterium RBG_16_37_8</name>
    <dbReference type="NCBI Taxonomy" id="1798371"/>
    <lineage>
        <taxon>Bacteria</taxon>
        <taxon>Candidatus Gottesmaniibacteriota</taxon>
    </lineage>
</organism>
<dbReference type="InterPro" id="IPR037914">
    <property type="entry name" value="SpoVT-AbrB_sf"/>
</dbReference>
<dbReference type="AlphaFoldDB" id="A0A1F5YTS1"/>
<dbReference type="Gene3D" id="2.10.260.10">
    <property type="match status" value="1"/>
</dbReference>
<dbReference type="Proteomes" id="UP000176665">
    <property type="component" value="Unassembled WGS sequence"/>
</dbReference>
<dbReference type="SUPFAM" id="SSF89447">
    <property type="entry name" value="AbrB/MazE/MraZ-like"/>
    <property type="match status" value="1"/>
</dbReference>
<keyword evidence="1" id="KW-0238">DNA-binding</keyword>
<evidence type="ECO:0000256" key="1">
    <source>
        <dbReference type="PROSITE-ProRule" id="PRU01076"/>
    </source>
</evidence>
<feature type="domain" description="SpoVT-AbrB" evidence="2">
    <location>
        <begin position="2"/>
        <end position="47"/>
    </location>
</feature>
<comment type="caution">
    <text evidence="3">The sequence shown here is derived from an EMBL/GenBank/DDBJ whole genome shotgun (WGS) entry which is preliminary data.</text>
</comment>
<dbReference type="InterPro" id="IPR007159">
    <property type="entry name" value="SpoVT-AbrB_dom"/>
</dbReference>
<protein>
    <recommendedName>
        <fullName evidence="2">SpoVT-AbrB domain-containing protein</fullName>
    </recommendedName>
</protein>
<accession>A0A1F5YTS1</accession>
<evidence type="ECO:0000259" key="2">
    <source>
        <dbReference type="PROSITE" id="PS51740"/>
    </source>
</evidence>
<sequence>MTQLIKPLRSGQITIPASIREKLGIDSDTFLIINLVAGELRIKPVRVTAKVEDTDWFNKLYDQFSEVRKEAQSFTEKEIDQAINKAIKAVRSHHVKSSY</sequence>
<dbReference type="PROSITE" id="PS51740">
    <property type="entry name" value="SPOVT_ABRB"/>
    <property type="match status" value="1"/>
</dbReference>
<name>A0A1F5YTS1_9BACT</name>
<evidence type="ECO:0000313" key="4">
    <source>
        <dbReference type="Proteomes" id="UP000176665"/>
    </source>
</evidence>
<dbReference type="NCBIfam" id="TIGR01439">
    <property type="entry name" value="lp_hng_hel_AbrB"/>
    <property type="match status" value="1"/>
</dbReference>
<proteinExistence type="predicted"/>
<dbReference type="EMBL" id="MFJA01000031">
    <property type="protein sequence ID" value="OGG03312.1"/>
    <property type="molecule type" value="Genomic_DNA"/>
</dbReference>
<evidence type="ECO:0000313" key="3">
    <source>
        <dbReference type="EMBL" id="OGG03312.1"/>
    </source>
</evidence>